<evidence type="ECO:0000313" key="2">
    <source>
        <dbReference type="Proteomes" id="UP000190890"/>
    </source>
</evidence>
<dbReference type="Proteomes" id="UP000190890">
    <property type="component" value="Unassembled WGS sequence"/>
</dbReference>
<dbReference type="STRING" id="29367.CLPUN_42370"/>
<dbReference type="OrthoDB" id="2615313at2"/>
<dbReference type="InterPro" id="IPR021695">
    <property type="entry name" value="Phage_KPP10_Orf10"/>
</dbReference>
<dbReference type="RefSeq" id="WP_077849184.1">
    <property type="nucleotide sequence ID" value="NZ_LZZM01000206.1"/>
</dbReference>
<evidence type="ECO:0000313" key="1">
    <source>
        <dbReference type="EMBL" id="OOM73999.1"/>
    </source>
</evidence>
<dbReference type="Pfam" id="PF11681">
    <property type="entry name" value="Phage_Tube_PhiTE"/>
    <property type="match status" value="1"/>
</dbReference>
<evidence type="ECO:0008006" key="3">
    <source>
        <dbReference type="Google" id="ProtNLM"/>
    </source>
</evidence>
<accession>A0A1S8T8P3</accession>
<gene>
    <name evidence="1" type="ORF">CLPUN_42370</name>
</gene>
<comment type="caution">
    <text evidence="1">The sequence shown here is derived from an EMBL/GenBank/DDBJ whole genome shotgun (WGS) entry which is preliminary data.</text>
</comment>
<dbReference type="AlphaFoldDB" id="A0A1S8T8P3"/>
<sequence length="142" mass="15255">MHTTYSFEDVTASFSHPSVGAASSTGAGVGTITTSMTQEKTVHDTASDGNVMISKIAGKNGSVAITLQQTSELHKFFMKWYNYVDNAPAAEWAKMNITIKSDNLGDSTVCTGVSPQKLADRPYQAQGQQITWNLMAAEISQT</sequence>
<keyword evidence="2" id="KW-1185">Reference proteome</keyword>
<protein>
    <recommendedName>
        <fullName evidence="3">DUF3277 domain-containing protein</fullName>
    </recommendedName>
</protein>
<organism evidence="1 2">
    <name type="scientific">Clostridium puniceum</name>
    <dbReference type="NCBI Taxonomy" id="29367"/>
    <lineage>
        <taxon>Bacteria</taxon>
        <taxon>Bacillati</taxon>
        <taxon>Bacillota</taxon>
        <taxon>Clostridia</taxon>
        <taxon>Eubacteriales</taxon>
        <taxon>Clostridiaceae</taxon>
        <taxon>Clostridium</taxon>
    </lineage>
</organism>
<proteinExistence type="predicted"/>
<dbReference type="EMBL" id="LZZM01000206">
    <property type="protein sequence ID" value="OOM73999.1"/>
    <property type="molecule type" value="Genomic_DNA"/>
</dbReference>
<name>A0A1S8T8P3_9CLOT</name>
<reference evidence="1 2" key="1">
    <citation type="submission" date="2016-05" db="EMBL/GenBank/DDBJ databases">
        <title>Microbial solvent formation.</title>
        <authorList>
            <person name="Poehlein A."/>
            <person name="Montoya Solano J.D."/>
            <person name="Flitsch S."/>
            <person name="Krabben P."/>
            <person name="Duerre P."/>
            <person name="Daniel R."/>
        </authorList>
    </citation>
    <scope>NUCLEOTIDE SEQUENCE [LARGE SCALE GENOMIC DNA]</scope>
    <source>
        <strain evidence="1 2">DSM 2619</strain>
    </source>
</reference>